<evidence type="ECO:0000256" key="2">
    <source>
        <dbReference type="PROSITE-ProRule" id="PRU00169"/>
    </source>
</evidence>
<dbReference type="PANTHER" id="PTHR44591">
    <property type="entry name" value="STRESS RESPONSE REGULATOR PROTEIN 1"/>
    <property type="match status" value="1"/>
</dbReference>
<organism evidence="5 6">
    <name type="scientific">Reticulibacter mediterranei</name>
    <dbReference type="NCBI Taxonomy" id="2778369"/>
    <lineage>
        <taxon>Bacteria</taxon>
        <taxon>Bacillati</taxon>
        <taxon>Chloroflexota</taxon>
        <taxon>Ktedonobacteria</taxon>
        <taxon>Ktedonobacterales</taxon>
        <taxon>Reticulibacteraceae</taxon>
        <taxon>Reticulibacter</taxon>
    </lineage>
</organism>
<comment type="caution">
    <text evidence="5">The sequence shown here is derived from an EMBL/GenBank/DDBJ whole genome shotgun (WGS) entry which is preliminary data.</text>
</comment>
<gene>
    <name evidence="5" type="ORF">KSF_056930</name>
</gene>
<evidence type="ECO:0000313" key="5">
    <source>
        <dbReference type="EMBL" id="GHO95645.1"/>
    </source>
</evidence>
<dbReference type="SMART" id="SM00448">
    <property type="entry name" value="REC"/>
    <property type="match status" value="1"/>
</dbReference>
<protein>
    <recommendedName>
        <fullName evidence="4">Response regulatory domain-containing protein</fullName>
    </recommendedName>
</protein>
<evidence type="ECO:0000259" key="4">
    <source>
        <dbReference type="PROSITE" id="PS50110"/>
    </source>
</evidence>
<feature type="region of interest" description="Disordered" evidence="3">
    <location>
        <begin position="409"/>
        <end position="488"/>
    </location>
</feature>
<dbReference type="InterPro" id="IPR050595">
    <property type="entry name" value="Bact_response_regulator"/>
</dbReference>
<dbReference type="PANTHER" id="PTHR44591:SF3">
    <property type="entry name" value="RESPONSE REGULATORY DOMAIN-CONTAINING PROTEIN"/>
    <property type="match status" value="1"/>
</dbReference>
<dbReference type="InterPro" id="IPR025497">
    <property type="entry name" value="PatA-like_N"/>
</dbReference>
<dbReference type="InterPro" id="IPR011006">
    <property type="entry name" value="CheY-like_superfamily"/>
</dbReference>
<evidence type="ECO:0000256" key="1">
    <source>
        <dbReference type="ARBA" id="ARBA00022553"/>
    </source>
</evidence>
<reference evidence="5" key="1">
    <citation type="submission" date="2020-10" db="EMBL/GenBank/DDBJ databases">
        <title>Taxonomic study of unclassified bacteria belonging to the class Ktedonobacteria.</title>
        <authorList>
            <person name="Yabe S."/>
            <person name="Wang C.M."/>
            <person name="Zheng Y."/>
            <person name="Sakai Y."/>
            <person name="Cavaletti L."/>
            <person name="Monciardini P."/>
            <person name="Donadio S."/>
        </authorList>
    </citation>
    <scope>NUCLEOTIDE SEQUENCE</scope>
    <source>
        <strain evidence="5">ID150040</strain>
    </source>
</reference>
<keyword evidence="1 2" id="KW-0597">Phosphoprotein</keyword>
<dbReference type="SUPFAM" id="SSF103196">
    <property type="entry name" value="Roadblock/LC7 domain"/>
    <property type="match status" value="1"/>
</dbReference>
<dbReference type="Proteomes" id="UP000597444">
    <property type="component" value="Unassembled WGS sequence"/>
</dbReference>
<dbReference type="Pfam" id="PF14332">
    <property type="entry name" value="DUF4388"/>
    <property type="match status" value="1"/>
</dbReference>
<evidence type="ECO:0000313" key="6">
    <source>
        <dbReference type="Proteomes" id="UP000597444"/>
    </source>
</evidence>
<dbReference type="InterPro" id="IPR001789">
    <property type="entry name" value="Sig_transdc_resp-reg_receiver"/>
</dbReference>
<feature type="compositionally biased region" description="Polar residues" evidence="3">
    <location>
        <begin position="467"/>
        <end position="488"/>
    </location>
</feature>
<dbReference type="PROSITE" id="PS50110">
    <property type="entry name" value="RESPONSE_REGULATORY"/>
    <property type="match status" value="1"/>
</dbReference>
<feature type="domain" description="Response regulatory" evidence="4">
    <location>
        <begin position="6"/>
        <end position="120"/>
    </location>
</feature>
<proteinExistence type="predicted"/>
<feature type="modified residue" description="4-aspartylphosphate" evidence="2">
    <location>
        <position position="55"/>
    </location>
</feature>
<evidence type="ECO:0000256" key="3">
    <source>
        <dbReference type="SAM" id="MobiDB-lite"/>
    </source>
</evidence>
<dbReference type="Pfam" id="PF00072">
    <property type="entry name" value="Response_reg"/>
    <property type="match status" value="1"/>
</dbReference>
<dbReference type="AlphaFoldDB" id="A0A8J3INK2"/>
<sequence>MSDVSRIFVVEGDEGLNRNLVNTLRKDGYRVQGVTSGTDAVRTLWTEECDVVICDVKTPGADGFEVLQWLRAYRPNARMILMGGPATEAVRTQALENGASSYLEKPLDLRLLKEELRRLLQKTGFSASLDSFDLLDVIQIVNMSRKNIALLINTGLEERGVLRFQNGELIWAEYGMLHGEEAFFALAAHKNGTVLHQPWNGQAISNVTQPLSRLIFQALQYRTKYAHLQQYSGEMAPVSSSPLLDDDGDEDRPFVFATEEETTLPPPSEQPLAGQPVEIPPTVQPLQPAAMGQAANTKEWWEQTGSFRASSLHNEEMSDSGLRPAFNGMPASVFPLESLNAGESIAGPPAELPGWLTDQPTSGMAPIRPMTPSSANIAAASMMPATPVLAETEDIRSMSGSGVMPALPPMPPSPERQTPPINGTGSRNGVSSDTGILRPSAPDWQENSGPIRMTTGLQNVPPGVAQNGRTGSHPSVMGSGSLQAPTTTGGLQRVTRYQYNYSALVSALQTLGYSVAGFVAAAVVNVDGQPVAQVAIEDLDIVRVCRQFSAVLKNVDQSLKQEQWGVYEHMIITSSDRYILMRTVGGEKKAFQVLITTRDTDPMRSLEMMANVEGAITTALQ</sequence>
<dbReference type="Gene3D" id="3.40.50.2300">
    <property type="match status" value="1"/>
</dbReference>
<dbReference type="CDD" id="cd00156">
    <property type="entry name" value="REC"/>
    <property type="match status" value="1"/>
</dbReference>
<dbReference type="GO" id="GO:0000160">
    <property type="term" value="P:phosphorelay signal transduction system"/>
    <property type="evidence" value="ECO:0007669"/>
    <property type="project" value="InterPro"/>
</dbReference>
<accession>A0A8J3INK2</accession>
<dbReference type="RefSeq" id="WP_220206314.1">
    <property type="nucleotide sequence ID" value="NZ_BNJK01000001.1"/>
</dbReference>
<dbReference type="SUPFAM" id="SSF52172">
    <property type="entry name" value="CheY-like"/>
    <property type="match status" value="1"/>
</dbReference>
<name>A0A8J3INK2_9CHLR</name>
<keyword evidence="6" id="KW-1185">Reference proteome</keyword>
<dbReference type="EMBL" id="BNJK01000001">
    <property type="protein sequence ID" value="GHO95645.1"/>
    <property type="molecule type" value="Genomic_DNA"/>
</dbReference>
<feature type="compositionally biased region" description="Polar residues" evidence="3">
    <location>
        <begin position="415"/>
        <end position="434"/>
    </location>
</feature>